<sequence length="126" mass="14980">MAYIDIVKNDFEEFAKYNVKNYKENTLLMIPEKVSNINYPQIEYVPFFLFKGENLLFTSNQLDDNRINKDVLMYAVNLCFNSEMSFKYENKGIISNTYSAVYYCLLEKMQKKLNKNDLESVLYLID</sequence>
<reference evidence="1" key="2">
    <citation type="submission" date="2018-07" db="EMBL/GenBank/DDBJ databases">
        <authorList>
            <consortium name="NCBI Pathogen Detection Project"/>
        </authorList>
    </citation>
    <scope>NUCLEOTIDE SEQUENCE</scope>
    <source>
        <strain evidence="1">09051564_33_guinea_fowl_Incl1_ESC-S_2009</strain>
    </source>
</reference>
<evidence type="ECO:0000313" key="1">
    <source>
        <dbReference type="EMBL" id="HAF0301420.1"/>
    </source>
</evidence>
<protein>
    <submittedName>
        <fullName evidence="1">Uncharacterized protein</fullName>
    </submittedName>
</protein>
<dbReference type="AlphaFoldDB" id="A0A740Q1K7"/>
<reference evidence="1" key="1">
    <citation type="journal article" date="2018" name="Genome Biol.">
        <title>SKESA: strategic k-mer extension for scrupulous assemblies.</title>
        <authorList>
            <person name="Souvorov A."/>
            <person name="Agarwala R."/>
            <person name="Lipman D.J."/>
        </authorList>
    </citation>
    <scope>NUCLEOTIDE SEQUENCE</scope>
    <source>
        <strain evidence="1">09051564_33_guinea_fowl_Incl1_ESC-S_2009</strain>
    </source>
</reference>
<dbReference type="EMBL" id="DAATVP010000028">
    <property type="protein sequence ID" value="HAF0301420.1"/>
    <property type="molecule type" value="Genomic_DNA"/>
</dbReference>
<organism evidence="1">
    <name type="scientific">Salmonella infantis</name>
    <dbReference type="NCBI Taxonomy" id="595"/>
    <lineage>
        <taxon>Bacteria</taxon>
        <taxon>Pseudomonadati</taxon>
        <taxon>Pseudomonadota</taxon>
        <taxon>Gammaproteobacteria</taxon>
        <taxon>Enterobacterales</taxon>
        <taxon>Enterobacteriaceae</taxon>
        <taxon>Salmonella</taxon>
    </lineage>
</organism>
<proteinExistence type="predicted"/>
<comment type="caution">
    <text evidence="1">The sequence shown here is derived from an EMBL/GenBank/DDBJ whole genome shotgun (WGS) entry which is preliminary data.</text>
</comment>
<accession>A0A740Q1K7</accession>
<gene>
    <name evidence="1" type="ORF">G9W72_004566</name>
</gene>
<name>A0A740Q1K7_SALIN</name>